<feature type="region of interest" description="Disordered" evidence="2">
    <location>
        <begin position="246"/>
        <end position="272"/>
    </location>
</feature>
<organism evidence="3 4">
    <name type="scientific">Leptobrachium leishanense</name>
    <name type="common">Leishan spiny toad</name>
    <dbReference type="NCBI Taxonomy" id="445787"/>
    <lineage>
        <taxon>Eukaryota</taxon>
        <taxon>Metazoa</taxon>
        <taxon>Chordata</taxon>
        <taxon>Craniata</taxon>
        <taxon>Vertebrata</taxon>
        <taxon>Euteleostomi</taxon>
        <taxon>Amphibia</taxon>
        <taxon>Batrachia</taxon>
        <taxon>Anura</taxon>
        <taxon>Pelobatoidea</taxon>
        <taxon>Megophryidae</taxon>
        <taxon>Leptobrachium</taxon>
    </lineage>
</organism>
<sequence>MANAMCSRKQKRILQAVAFLVLLVVFAYGAMLHYDLQRQLRKVEAVAGKYQQHQESLSAQLQVVYEHRSRLEKSLQKERLEHKKAKEDYLVYKLEAQETLNKGRQDSNNRYNALSVQHQMLKNQHDDLRKQHSDLQSEHQKLGEDLTRAFSEHKEKYVQLQQEKEQELSKLKENVYNLHEENKQLRKAHQDVHTQLKDVKQQHKNLLSQHEQVVLSLDSHKSALAAAQGQVEEFMQLKEALNKMSSLRQTEKNTSTPERRNPPTETARKPFTPINTEAVNREVEQTDLQIHKDQHKYTVPYIRVSHEDNINLTGGKTGIVKSEELGPPKGTEPPTEHAVELEEEHKKEMEEEEMEQVGKPERLVEDQDQIQEEPDHLRHPEDEQRVYGNEEEQKEEETNMMQEQKPVPILQTAKPQNKFRSAYEEQLVQQQLAAQQEERARQLRQHQESLHQQRQEEHILRQKKMRELDLQQQNAFKEQLVEKIRKKANYDNMDQDIVQGEEGEHIQEEGGAYERDHHQDEAEDLDVAVNDGNEEEGLNQQAHSREKVEKAPAEDVNPADDPNNQGEDEFEEAEQEREENLPDENEQHRLQHQAPPEGQEHLVMAGNPDQQEDNIDDRYQDEIEEEVQEDLTEERKQEQNGEEPYGEHDENVAEKHIGAEREREAQHGDLKERNEDNYEEEEEEEEDGDNNQRAEM</sequence>
<evidence type="ECO:0008006" key="5">
    <source>
        <dbReference type="Google" id="ProtNLM"/>
    </source>
</evidence>
<reference evidence="3" key="2">
    <citation type="submission" date="2025-09" db="UniProtKB">
        <authorList>
            <consortium name="Ensembl"/>
        </authorList>
    </citation>
    <scope>IDENTIFICATION</scope>
</reference>
<dbReference type="Proteomes" id="UP000694569">
    <property type="component" value="Unplaced"/>
</dbReference>
<feature type="compositionally biased region" description="Basic and acidic residues" evidence="2">
    <location>
        <begin position="502"/>
        <end position="520"/>
    </location>
</feature>
<dbReference type="PANTHER" id="PTHR22909:SF22">
    <property type="entry name" value="GOLGI INTEGRAL MEMBRANE PROTEIN 4"/>
    <property type="match status" value="1"/>
</dbReference>
<feature type="compositionally biased region" description="Basic and acidic residues" evidence="2">
    <location>
        <begin position="373"/>
        <end position="385"/>
    </location>
</feature>
<keyword evidence="4" id="KW-1185">Reference proteome</keyword>
<feature type="compositionally biased region" description="Acidic residues" evidence="2">
    <location>
        <begin position="622"/>
        <end position="632"/>
    </location>
</feature>
<feature type="compositionally biased region" description="Polar residues" evidence="2">
    <location>
        <begin position="246"/>
        <end position="256"/>
    </location>
</feature>
<feature type="compositionally biased region" description="Acidic residues" evidence="2">
    <location>
        <begin position="521"/>
        <end position="537"/>
    </location>
</feature>
<dbReference type="AlphaFoldDB" id="A0A8C5PP78"/>
<dbReference type="PANTHER" id="PTHR22909">
    <property type="entry name" value="GOLGI INTEGRAL MEMBRANE PROTEIN 4"/>
    <property type="match status" value="1"/>
</dbReference>
<feature type="compositionally biased region" description="Basic and acidic residues" evidence="2">
    <location>
        <begin position="257"/>
        <end position="268"/>
    </location>
</feature>
<feature type="compositionally biased region" description="Low complexity" evidence="2">
    <location>
        <begin position="424"/>
        <end position="435"/>
    </location>
</feature>
<feature type="region of interest" description="Disordered" evidence="2">
    <location>
        <begin position="488"/>
        <end position="696"/>
    </location>
</feature>
<proteinExistence type="predicted"/>
<protein>
    <recommendedName>
        <fullName evidence="5">Golgi integral membrane protein 4</fullName>
    </recommendedName>
</protein>
<evidence type="ECO:0000313" key="4">
    <source>
        <dbReference type="Proteomes" id="UP000694569"/>
    </source>
</evidence>
<accession>A0A8C5PP78</accession>
<evidence type="ECO:0000256" key="1">
    <source>
        <dbReference type="SAM" id="Coils"/>
    </source>
</evidence>
<dbReference type="InterPro" id="IPR042336">
    <property type="entry name" value="GOLIM4"/>
</dbReference>
<dbReference type="GeneTree" id="ENSGT00940000164637"/>
<feature type="compositionally biased region" description="Basic and acidic residues" evidence="2">
    <location>
        <begin position="633"/>
        <end position="676"/>
    </location>
</feature>
<feature type="region of interest" description="Disordered" evidence="2">
    <location>
        <begin position="317"/>
        <end position="463"/>
    </location>
</feature>
<feature type="compositionally biased region" description="Acidic residues" evidence="2">
    <location>
        <begin position="566"/>
        <end position="584"/>
    </location>
</feature>
<dbReference type="GO" id="GO:0000139">
    <property type="term" value="C:Golgi membrane"/>
    <property type="evidence" value="ECO:0007669"/>
    <property type="project" value="InterPro"/>
</dbReference>
<feature type="compositionally biased region" description="Basic and acidic residues" evidence="2">
    <location>
        <begin position="543"/>
        <end position="553"/>
    </location>
</feature>
<evidence type="ECO:0000313" key="3">
    <source>
        <dbReference type="Ensembl" id="ENSLLEP00000025806.1"/>
    </source>
</evidence>
<feature type="compositionally biased region" description="Acidic residues" evidence="2">
    <location>
        <begin position="677"/>
        <end position="689"/>
    </location>
</feature>
<keyword evidence="1" id="KW-0175">Coiled coil</keyword>
<name>A0A8C5PP78_9ANUR</name>
<feature type="compositionally biased region" description="Basic and acidic residues" evidence="2">
    <location>
        <begin position="356"/>
        <end position="365"/>
    </location>
</feature>
<dbReference type="Ensembl" id="ENSLLET00000026793.1">
    <property type="protein sequence ID" value="ENSLLEP00000025806.1"/>
    <property type="gene ID" value="ENSLLEG00000016377.1"/>
</dbReference>
<feature type="compositionally biased region" description="Basic and acidic residues" evidence="2">
    <location>
        <begin position="334"/>
        <end position="349"/>
    </location>
</feature>
<reference evidence="3" key="1">
    <citation type="submission" date="2025-08" db="UniProtKB">
        <authorList>
            <consortium name="Ensembl"/>
        </authorList>
    </citation>
    <scope>IDENTIFICATION</scope>
</reference>
<feature type="compositionally biased region" description="Basic and acidic residues" evidence="2">
    <location>
        <begin position="436"/>
        <end position="463"/>
    </location>
</feature>
<feature type="coiled-coil region" evidence="1">
    <location>
        <begin position="68"/>
        <end position="244"/>
    </location>
</feature>
<evidence type="ECO:0000256" key="2">
    <source>
        <dbReference type="SAM" id="MobiDB-lite"/>
    </source>
</evidence>
<dbReference type="OrthoDB" id="6288648at2759"/>